<dbReference type="Gene3D" id="3.40.1760.10">
    <property type="entry name" value="YfbM-like super family"/>
    <property type="match status" value="1"/>
</dbReference>
<dbReference type="Proteomes" id="UP000637628">
    <property type="component" value="Unassembled WGS sequence"/>
</dbReference>
<organism evidence="1 2">
    <name type="scientific">Paractinoplanes durhamensis</name>
    <dbReference type="NCBI Taxonomy" id="113563"/>
    <lineage>
        <taxon>Bacteria</taxon>
        <taxon>Bacillati</taxon>
        <taxon>Actinomycetota</taxon>
        <taxon>Actinomycetes</taxon>
        <taxon>Micromonosporales</taxon>
        <taxon>Micromonosporaceae</taxon>
        <taxon>Paractinoplanes</taxon>
    </lineage>
</organism>
<dbReference type="InterPro" id="IPR035944">
    <property type="entry name" value="YfbM-like_sf"/>
</dbReference>
<dbReference type="Pfam" id="PF08974">
    <property type="entry name" value="DUF1877"/>
    <property type="match status" value="1"/>
</dbReference>
<dbReference type="EMBL" id="BOML01000062">
    <property type="protein sequence ID" value="GIE06415.1"/>
    <property type="molecule type" value="Genomic_DNA"/>
</dbReference>
<dbReference type="SUPFAM" id="SSF111069">
    <property type="entry name" value="Hypothetical protein yfbM"/>
    <property type="match status" value="1"/>
</dbReference>
<proteinExistence type="predicted"/>
<protein>
    <recommendedName>
        <fullName evidence="3">DUF1877 family protein</fullName>
    </recommendedName>
</protein>
<keyword evidence="2" id="KW-1185">Reference proteome</keyword>
<reference evidence="1 2" key="1">
    <citation type="submission" date="2021-01" db="EMBL/GenBank/DDBJ databases">
        <title>Whole genome shotgun sequence of Actinoplanes durhamensis NBRC 14914.</title>
        <authorList>
            <person name="Komaki H."/>
            <person name="Tamura T."/>
        </authorList>
    </citation>
    <scope>NUCLEOTIDE SEQUENCE [LARGE SCALE GENOMIC DNA]</scope>
    <source>
        <strain evidence="1 2">NBRC 14914</strain>
    </source>
</reference>
<name>A0ABQ3Z9B1_9ACTN</name>
<evidence type="ECO:0008006" key="3">
    <source>
        <dbReference type="Google" id="ProtNLM"/>
    </source>
</evidence>
<evidence type="ECO:0000313" key="2">
    <source>
        <dbReference type="Proteomes" id="UP000637628"/>
    </source>
</evidence>
<sequence>MSWLGEFRRVPAARLEEIRARPADAYDRIVALAGMLDLDRAWQRLSALMDRAGFPVNPIAGGTPFPDASHAFGREGDSRALSADQVAAAAAHLARTPFDELAVHLRAQLESEEWVAIKELAWPPEPVAYQVDEEMERALLDTLAESYKELVAFFAEAAAEQECTVFWAE</sequence>
<evidence type="ECO:0000313" key="1">
    <source>
        <dbReference type="EMBL" id="GIE06415.1"/>
    </source>
</evidence>
<comment type="caution">
    <text evidence="1">The sequence shown here is derived from an EMBL/GenBank/DDBJ whole genome shotgun (WGS) entry which is preliminary data.</text>
</comment>
<accession>A0ABQ3Z9B1</accession>
<gene>
    <name evidence="1" type="ORF">Adu01nite_77650</name>
</gene>
<dbReference type="RefSeq" id="WP_203734274.1">
    <property type="nucleotide sequence ID" value="NZ_BAAATX010000035.1"/>
</dbReference>
<dbReference type="InterPro" id="IPR015068">
    <property type="entry name" value="DUF1877"/>
</dbReference>